<sequence>MSPNPTPETAVAVVYPRQGPALRLPLRAAAPPERQLMQWLRQRAATEAGFAGRIRSLLLLTPAPLSPAGHAALRQFLRPAGLDARLRVQTLGRAAPPAAEAAAPNLLDELLGETALAGEGMFSRAADWVKKKLAEKALRDALNQPVSGGVDPYNASPPGWPPVVRPARPSTGEPRRTGPYR</sequence>
<evidence type="ECO:0000256" key="1">
    <source>
        <dbReference type="SAM" id="MobiDB-lite"/>
    </source>
</evidence>
<gene>
    <name evidence="2" type="ORF">EJV47_05725</name>
</gene>
<dbReference type="AlphaFoldDB" id="A0A431U7X9"/>
<keyword evidence="3" id="KW-1185">Reference proteome</keyword>
<protein>
    <submittedName>
        <fullName evidence="2">Uncharacterized protein</fullName>
    </submittedName>
</protein>
<accession>A0A431U7X9</accession>
<feature type="region of interest" description="Disordered" evidence="1">
    <location>
        <begin position="144"/>
        <end position="181"/>
    </location>
</feature>
<comment type="caution">
    <text evidence="2">The sequence shown here is derived from an EMBL/GenBank/DDBJ whole genome shotgun (WGS) entry which is preliminary data.</text>
</comment>
<proteinExistence type="predicted"/>
<dbReference type="EMBL" id="RXOF01000002">
    <property type="protein sequence ID" value="RTQ52510.1"/>
    <property type="molecule type" value="Genomic_DNA"/>
</dbReference>
<dbReference type="RefSeq" id="WP_126692166.1">
    <property type="nucleotide sequence ID" value="NZ_RXOF01000002.1"/>
</dbReference>
<dbReference type="Proteomes" id="UP000282184">
    <property type="component" value="Unassembled WGS sequence"/>
</dbReference>
<name>A0A431U7X9_9BACT</name>
<reference evidence="2 3" key="1">
    <citation type="submission" date="2018-12" db="EMBL/GenBank/DDBJ databases">
        <title>Hymenobacter gummosus sp. nov., isolated from a spring.</title>
        <authorList>
            <person name="Nie L."/>
        </authorList>
    </citation>
    <scope>NUCLEOTIDE SEQUENCE [LARGE SCALE GENOMIC DNA]</scope>
    <source>
        <strain evidence="2 3">KCTC 52166</strain>
    </source>
</reference>
<evidence type="ECO:0000313" key="2">
    <source>
        <dbReference type="EMBL" id="RTQ52510.1"/>
    </source>
</evidence>
<organism evidence="2 3">
    <name type="scientific">Hymenobacter gummosus</name>
    <dbReference type="NCBI Taxonomy" id="1776032"/>
    <lineage>
        <taxon>Bacteria</taxon>
        <taxon>Pseudomonadati</taxon>
        <taxon>Bacteroidota</taxon>
        <taxon>Cytophagia</taxon>
        <taxon>Cytophagales</taxon>
        <taxon>Hymenobacteraceae</taxon>
        <taxon>Hymenobacter</taxon>
    </lineage>
</organism>
<evidence type="ECO:0000313" key="3">
    <source>
        <dbReference type="Proteomes" id="UP000282184"/>
    </source>
</evidence>